<evidence type="ECO:0000256" key="4">
    <source>
        <dbReference type="SAM" id="Phobius"/>
    </source>
</evidence>
<dbReference type="PROSITE" id="PS50062">
    <property type="entry name" value="BCL2_FAMILY"/>
    <property type="match status" value="1"/>
</dbReference>
<reference evidence="6 8" key="2">
    <citation type="journal article" date="2013" name="Nature">
        <title>Insights into bilaterian evolution from three spiralian genomes.</title>
        <authorList>
            <person name="Simakov O."/>
            <person name="Marletaz F."/>
            <person name="Cho S.J."/>
            <person name="Edsinger-Gonzales E."/>
            <person name="Havlak P."/>
            <person name="Hellsten U."/>
            <person name="Kuo D.H."/>
            <person name="Larsson T."/>
            <person name="Lv J."/>
            <person name="Arendt D."/>
            <person name="Savage R."/>
            <person name="Osoegawa K."/>
            <person name="de Jong P."/>
            <person name="Grimwood J."/>
            <person name="Chapman J.A."/>
            <person name="Shapiro H."/>
            <person name="Aerts A."/>
            <person name="Otillar R.P."/>
            <person name="Terry A.Y."/>
            <person name="Boore J.L."/>
            <person name="Grigoriev I.V."/>
            <person name="Lindberg D.R."/>
            <person name="Seaver E.C."/>
            <person name="Weisblat D.A."/>
            <person name="Putnam N.H."/>
            <person name="Rokhsar D.S."/>
        </authorList>
    </citation>
    <scope>NUCLEOTIDE SEQUENCE</scope>
    <source>
        <strain evidence="6 8">I ESC-2004</strain>
    </source>
</reference>
<dbReference type="InterPro" id="IPR046371">
    <property type="entry name" value="Bcl-2_BH1-3"/>
</dbReference>
<evidence type="ECO:0000313" key="8">
    <source>
        <dbReference type="Proteomes" id="UP000014760"/>
    </source>
</evidence>
<protein>
    <recommendedName>
        <fullName evidence="5">Bcl-2 Bcl-2 homology region 1-3 domain-containing protein</fullName>
    </recommendedName>
</protein>
<proteinExistence type="inferred from homology"/>
<keyword evidence="8" id="KW-1185">Reference proteome</keyword>
<dbReference type="GO" id="GO:0006915">
    <property type="term" value="P:apoptotic process"/>
    <property type="evidence" value="ECO:0007669"/>
    <property type="project" value="UniProtKB-KW"/>
</dbReference>
<dbReference type="OrthoDB" id="6086439at2759"/>
<feature type="domain" description="Bcl-2 Bcl-2 homology region 1-3" evidence="5">
    <location>
        <begin position="406"/>
        <end position="510"/>
    </location>
</feature>
<feature type="compositionally biased region" description="Polar residues" evidence="3">
    <location>
        <begin position="301"/>
        <end position="311"/>
    </location>
</feature>
<dbReference type="GO" id="GO:0042981">
    <property type="term" value="P:regulation of apoptotic process"/>
    <property type="evidence" value="ECO:0007669"/>
    <property type="project" value="InterPro"/>
</dbReference>
<evidence type="ECO:0000256" key="3">
    <source>
        <dbReference type="SAM" id="MobiDB-lite"/>
    </source>
</evidence>
<organism evidence="6">
    <name type="scientific">Capitella teleta</name>
    <name type="common">Polychaete worm</name>
    <dbReference type="NCBI Taxonomy" id="283909"/>
    <lineage>
        <taxon>Eukaryota</taxon>
        <taxon>Metazoa</taxon>
        <taxon>Spiralia</taxon>
        <taxon>Lophotrochozoa</taxon>
        <taxon>Annelida</taxon>
        <taxon>Polychaeta</taxon>
        <taxon>Sedentaria</taxon>
        <taxon>Scolecida</taxon>
        <taxon>Capitellidae</taxon>
        <taxon>Capitella</taxon>
    </lineage>
</organism>
<dbReference type="Gene3D" id="1.10.437.10">
    <property type="entry name" value="Blc2-like"/>
    <property type="match status" value="1"/>
</dbReference>
<dbReference type="EnsemblMetazoa" id="CapteT218486">
    <property type="protein sequence ID" value="CapteP218486"/>
    <property type="gene ID" value="CapteG218486"/>
</dbReference>
<keyword evidence="4" id="KW-0812">Transmembrane</keyword>
<dbReference type="Pfam" id="PF00452">
    <property type="entry name" value="Bcl-2"/>
    <property type="match status" value="1"/>
</dbReference>
<name>R7VIU8_CAPTE</name>
<evidence type="ECO:0000256" key="2">
    <source>
        <dbReference type="ARBA" id="ARBA00022703"/>
    </source>
</evidence>
<sequence>MTVHMYFFQFTAPDFSSFTAPDVKQASAMAATTPSTDPIQDGSRTLIPDEFSFETKAVVLNFMGMLPLPTPPTASSSSSSSGSTRQYFAQYSTNSADSSAPQSSSWKKELPDLPEFSIMERFDPSQSEDELDHHGGFSPTKSFKRQSAHDIGRGDFEVSSHAQQIRHSASVGDESESHLLGQSGNMPLESYLPTKTSPKSPKRSLKKWKTVESSDYHHHMADKSLQFNSPPKHKTHKTKKNDRPETLMLSDQTVPQNGATSLSPRKRSPRPLPQPSPSRSEGVLERQASVCSEESDDSLPYSETSLHTSGRSMTSACSSYISVHAVQTADVDSLVRSKTLPPVATQLRDEICHELLDLEREKSERGIVTTPGHDSIDAHPLSLSIPSSSGQQSQIHSPETQVADYLRIIGDRVNADYGQALDQAVEQLQSVPREQITYDMLRILAQSMLEHALIPQSTGWYKVALLMLLGQRLTLSLLQRGEHGISTLVDYVARLIMDQAADFVISRGGWHSISEIMTPVSASEVQPQYPLIHDSTSTTPSATDTTGTTVLHDSAISSEASYNPGTLQGSATLDSIASISNEGTGEDYVDVPTLQGIEQSYLEQRRRMSNQSNPSRVDEAVQTAHRDYERLEQGVQTADSSGDYEHLIEEDVERVGQINRQDASSQWLSLALGAGMLIMSILIYRKMQQA</sequence>
<dbReference type="InterPro" id="IPR036834">
    <property type="entry name" value="Bcl-2-like_sf"/>
</dbReference>
<feature type="transmembrane region" description="Helical" evidence="4">
    <location>
        <begin position="667"/>
        <end position="684"/>
    </location>
</feature>
<dbReference type="EMBL" id="KB291799">
    <property type="protein sequence ID" value="ELU18758.1"/>
    <property type="molecule type" value="Genomic_DNA"/>
</dbReference>
<keyword evidence="2" id="KW-0053">Apoptosis</keyword>
<comment type="similarity">
    <text evidence="1">Belongs to the Bcl-2 family.</text>
</comment>
<gene>
    <name evidence="6" type="ORF">CAPTEDRAFT_218486</name>
</gene>
<feature type="compositionally biased region" description="Basic and acidic residues" evidence="3">
    <location>
        <begin position="147"/>
        <end position="158"/>
    </location>
</feature>
<feature type="region of interest" description="Disordered" evidence="3">
    <location>
        <begin position="123"/>
        <end position="311"/>
    </location>
</feature>
<reference evidence="7" key="3">
    <citation type="submission" date="2015-06" db="UniProtKB">
        <authorList>
            <consortium name="EnsemblMetazoa"/>
        </authorList>
    </citation>
    <scope>IDENTIFICATION</scope>
</reference>
<dbReference type="STRING" id="283909.R7VIU8"/>
<accession>R7VIU8</accession>
<dbReference type="InterPro" id="IPR002475">
    <property type="entry name" value="Bcl2-like"/>
</dbReference>
<dbReference type="HOGENOM" id="CLU_399146_0_0_1"/>
<feature type="compositionally biased region" description="Polar residues" evidence="3">
    <location>
        <begin position="249"/>
        <end position="260"/>
    </location>
</feature>
<evidence type="ECO:0000313" key="7">
    <source>
        <dbReference type="EnsemblMetazoa" id="CapteP218486"/>
    </source>
</evidence>
<evidence type="ECO:0000259" key="5">
    <source>
        <dbReference type="Pfam" id="PF00452"/>
    </source>
</evidence>
<dbReference type="SUPFAM" id="SSF56854">
    <property type="entry name" value="Bcl-2 inhibitors of programmed cell death"/>
    <property type="match status" value="1"/>
</dbReference>
<dbReference type="Proteomes" id="UP000014760">
    <property type="component" value="Unassembled WGS sequence"/>
</dbReference>
<feature type="compositionally biased region" description="Basic residues" evidence="3">
    <location>
        <begin position="231"/>
        <end position="240"/>
    </location>
</feature>
<reference evidence="8" key="1">
    <citation type="submission" date="2012-12" db="EMBL/GenBank/DDBJ databases">
        <authorList>
            <person name="Hellsten U."/>
            <person name="Grimwood J."/>
            <person name="Chapman J.A."/>
            <person name="Shapiro H."/>
            <person name="Aerts A."/>
            <person name="Otillar R.P."/>
            <person name="Terry A.Y."/>
            <person name="Boore J.L."/>
            <person name="Simakov O."/>
            <person name="Marletaz F."/>
            <person name="Cho S.-J."/>
            <person name="Edsinger-Gonzales E."/>
            <person name="Havlak P."/>
            <person name="Kuo D.-H."/>
            <person name="Larsson T."/>
            <person name="Lv J."/>
            <person name="Arendt D."/>
            <person name="Savage R."/>
            <person name="Osoegawa K."/>
            <person name="de Jong P."/>
            <person name="Lindberg D.R."/>
            <person name="Seaver E.C."/>
            <person name="Weisblat D.A."/>
            <person name="Putnam N.H."/>
            <person name="Grigoriev I.V."/>
            <person name="Rokhsar D.S."/>
        </authorList>
    </citation>
    <scope>NUCLEOTIDE SEQUENCE</scope>
    <source>
        <strain evidence="8">I ESC-2004</strain>
    </source>
</reference>
<keyword evidence="4" id="KW-1133">Transmembrane helix</keyword>
<evidence type="ECO:0000256" key="1">
    <source>
        <dbReference type="ARBA" id="ARBA00009458"/>
    </source>
</evidence>
<keyword evidence="4" id="KW-0472">Membrane</keyword>
<dbReference type="PANTHER" id="PTHR15758:SF2">
    <property type="entry name" value="BCL-2-LIKE PROTEIN 13"/>
    <property type="match status" value="1"/>
</dbReference>
<dbReference type="AlphaFoldDB" id="R7VIU8"/>
<dbReference type="EMBL" id="AMQN01000516">
    <property type="status" value="NOT_ANNOTATED_CDS"/>
    <property type="molecule type" value="Genomic_DNA"/>
</dbReference>
<dbReference type="PANTHER" id="PTHR15758">
    <property type="entry name" value="BCL-2-LIKE PROTEIN 13"/>
    <property type="match status" value="1"/>
</dbReference>
<dbReference type="InterPro" id="IPR042398">
    <property type="entry name" value="BCL2L13"/>
</dbReference>
<evidence type="ECO:0000313" key="6">
    <source>
        <dbReference type="EMBL" id="ELU18758.1"/>
    </source>
</evidence>
<feature type="compositionally biased region" description="Basic and acidic residues" evidence="3">
    <location>
        <begin position="209"/>
        <end position="222"/>
    </location>
</feature>